<proteinExistence type="inferred from homology"/>
<evidence type="ECO:0000256" key="1">
    <source>
        <dbReference type="ARBA" id="ARBA00008172"/>
    </source>
</evidence>
<dbReference type="AlphaFoldDB" id="A0A316EAU6"/>
<accession>A0A316EAU6</accession>
<evidence type="ECO:0000313" key="8">
    <source>
        <dbReference type="Proteomes" id="UP000245489"/>
    </source>
</evidence>
<evidence type="ECO:0000256" key="2">
    <source>
        <dbReference type="ARBA" id="ARBA00022649"/>
    </source>
</evidence>
<dbReference type="PANTHER" id="PTHR38039">
    <property type="entry name" value="TOXIN YOEB"/>
    <property type="match status" value="1"/>
</dbReference>
<dbReference type="GO" id="GO:0098795">
    <property type="term" value="P:global gene silencing by mRNA cleavage"/>
    <property type="evidence" value="ECO:0007669"/>
    <property type="project" value="TreeGrafter"/>
</dbReference>
<dbReference type="EMBL" id="QGGO01000010">
    <property type="protein sequence ID" value="PWK26676.1"/>
    <property type="molecule type" value="Genomic_DNA"/>
</dbReference>
<protein>
    <recommendedName>
        <fullName evidence="6">Putative mRNA interferase YoeB</fullName>
    </recommendedName>
</protein>
<comment type="similarity">
    <text evidence="1">Belongs to the YoeB family.</text>
</comment>
<reference evidence="7 8" key="1">
    <citation type="submission" date="2018-05" db="EMBL/GenBank/DDBJ databases">
        <title>Genomic Encyclopedia of Archaeal and Bacterial Type Strains, Phase II (KMG-II): from individual species to whole genera.</title>
        <authorList>
            <person name="Goeker M."/>
        </authorList>
    </citation>
    <scope>NUCLEOTIDE SEQUENCE [LARGE SCALE GENOMIC DNA]</scope>
    <source>
        <strain evidence="7 8">DSM 22214</strain>
    </source>
</reference>
<name>A0A316EAU6_9BACT</name>
<dbReference type="GO" id="GO:0016787">
    <property type="term" value="F:hydrolase activity"/>
    <property type="evidence" value="ECO:0007669"/>
    <property type="project" value="UniProtKB-KW"/>
</dbReference>
<dbReference type="PANTHER" id="PTHR38039:SF1">
    <property type="entry name" value="TOXIN YOEB"/>
    <property type="match status" value="1"/>
</dbReference>
<dbReference type="GO" id="GO:0004519">
    <property type="term" value="F:endonuclease activity"/>
    <property type="evidence" value="ECO:0007669"/>
    <property type="project" value="UniProtKB-KW"/>
</dbReference>
<evidence type="ECO:0000313" key="7">
    <source>
        <dbReference type="EMBL" id="PWK26676.1"/>
    </source>
</evidence>
<keyword evidence="4" id="KW-0255">Endonuclease</keyword>
<comment type="caution">
    <text evidence="7">The sequence shown here is derived from an EMBL/GenBank/DDBJ whole genome shotgun (WGS) entry which is preliminary data.</text>
</comment>
<dbReference type="InterPro" id="IPR035093">
    <property type="entry name" value="RelE/ParE_toxin_dom_sf"/>
</dbReference>
<evidence type="ECO:0000256" key="3">
    <source>
        <dbReference type="ARBA" id="ARBA00022722"/>
    </source>
</evidence>
<keyword evidence="5" id="KW-0378">Hydrolase</keyword>
<dbReference type="RefSeq" id="WP_310588779.1">
    <property type="nucleotide sequence ID" value="NZ_QGGO01000010.1"/>
</dbReference>
<dbReference type="Gene3D" id="3.30.2310.20">
    <property type="entry name" value="RelE-like"/>
    <property type="match status" value="1"/>
</dbReference>
<gene>
    <name evidence="7" type="ORF">LV89_02185</name>
</gene>
<dbReference type="Proteomes" id="UP000245489">
    <property type="component" value="Unassembled WGS sequence"/>
</dbReference>
<keyword evidence="3" id="KW-0540">Nuclease</keyword>
<sequence length="74" mass="8812">MRSLIFEPDAQEDLFHWAKVDVKILRKIIDLLEDTQSHPFTGKGKPEPLKHDLKGFWSRRITDEHRITKSQMKK</sequence>
<keyword evidence="2" id="KW-1277">Toxin-antitoxin system</keyword>
<evidence type="ECO:0000256" key="5">
    <source>
        <dbReference type="ARBA" id="ARBA00022801"/>
    </source>
</evidence>
<evidence type="ECO:0000256" key="6">
    <source>
        <dbReference type="ARBA" id="ARBA00030388"/>
    </source>
</evidence>
<dbReference type="GO" id="GO:0006401">
    <property type="term" value="P:RNA catabolic process"/>
    <property type="evidence" value="ECO:0007669"/>
    <property type="project" value="InterPro"/>
</dbReference>
<keyword evidence="8" id="KW-1185">Reference proteome</keyword>
<dbReference type="InterPro" id="IPR009614">
    <property type="entry name" value="YoeB_toxin"/>
</dbReference>
<dbReference type="NCBIfam" id="TIGR02116">
    <property type="entry name" value="toxin_Txe_YoeB"/>
    <property type="match status" value="1"/>
</dbReference>
<dbReference type="SUPFAM" id="SSF143011">
    <property type="entry name" value="RelE-like"/>
    <property type="match status" value="1"/>
</dbReference>
<organism evidence="7 8">
    <name type="scientific">Arcicella aurantiaca</name>
    <dbReference type="NCBI Taxonomy" id="591202"/>
    <lineage>
        <taxon>Bacteria</taxon>
        <taxon>Pseudomonadati</taxon>
        <taxon>Bacteroidota</taxon>
        <taxon>Cytophagia</taxon>
        <taxon>Cytophagales</taxon>
        <taxon>Flectobacillaceae</taxon>
        <taxon>Arcicella</taxon>
    </lineage>
</organism>
<evidence type="ECO:0000256" key="4">
    <source>
        <dbReference type="ARBA" id="ARBA00022759"/>
    </source>
</evidence>
<dbReference type="Pfam" id="PF06769">
    <property type="entry name" value="YoeB_toxin"/>
    <property type="match status" value="1"/>
</dbReference>